<evidence type="ECO:0000256" key="3">
    <source>
        <dbReference type="ARBA" id="ARBA00022692"/>
    </source>
</evidence>
<keyword evidence="6 8" id="KW-1133">Transmembrane helix</keyword>
<feature type="transmembrane region" description="Helical" evidence="8">
    <location>
        <begin position="408"/>
        <end position="429"/>
    </location>
</feature>
<gene>
    <name evidence="10" type="ORF">Pfra01_001743700</name>
</gene>
<evidence type="ECO:0000256" key="1">
    <source>
        <dbReference type="ARBA" id="ARBA00004141"/>
    </source>
</evidence>
<keyword evidence="7 8" id="KW-0472">Membrane</keyword>
<comment type="caution">
    <text evidence="10">The sequence shown here is derived from an EMBL/GenBank/DDBJ whole genome shotgun (WGS) entry which is preliminary data.</text>
</comment>
<proteinExistence type="predicted"/>
<dbReference type="PANTHER" id="PTHR19241">
    <property type="entry name" value="ATP-BINDING CASSETTE TRANSPORTER"/>
    <property type="match status" value="1"/>
</dbReference>
<dbReference type="GO" id="GO:0005524">
    <property type="term" value="F:ATP binding"/>
    <property type="evidence" value="ECO:0007669"/>
    <property type="project" value="UniProtKB-KW"/>
</dbReference>
<evidence type="ECO:0000313" key="11">
    <source>
        <dbReference type="Proteomes" id="UP001165121"/>
    </source>
</evidence>
<dbReference type="PROSITE" id="PS50893">
    <property type="entry name" value="ABC_TRANSPORTER_2"/>
    <property type="match status" value="1"/>
</dbReference>
<dbReference type="AlphaFoldDB" id="A0A9W6XWN4"/>
<sequence length="643" mass="71131">MNYVAMTTPRVTEADKSLGSSTSIPIALPTEGNFIPVTLAFKDLWYSVSDPTHPTSTIDLLKGVSGFALPGTITALMGSSDAGKTTLMDVIAGRKTGGEIRGEILLNGHPATELAIRRATGYCEQMDIHSDASTFREALTFSAFLRQDADLPERHKYDSVNECLELLDLDSIADQIIRGSSTEQMKRLIIGVELAAQPSVLFLDEPTSGLDARSAKLIMDGVRKVADTGRTIICTIHQPSSIVFSVFDSLLLLKRGGEMVFFGELGVKASNLVDYFESMDGVPKLEKGSNPATWMLGVIGAGVDSNNKLTTDFVSLFKSSEQHHQLEFNLDREGIARPSPSLPALEFKRKRAASNWVQAVLLTKRWFDMYWRTPSFNLTRLIVAVILAISLGISYLDTEYISYQGVNSGMGMVYMGAVNMTIITFNGSLPITCKEQTAFYRERASQTYNAFWYFIGATLVEIPYCFGTTLVFMAIFYPMADFTDVAEFFTFWLSLSLIVLLMSYFGQFLAFLLPSLEVASVFMVIINVICTLFCGFNPPAVAIPYGYKWLYDIVPNKYAFSSLAAIVFGDCPIDGDGTARGCQRMTGTPPSLPSGITLKEYLETMFLIKHSDIWKNIGVLVLWIAILRLLSLLALRFVNHQRK</sequence>
<evidence type="ECO:0000256" key="4">
    <source>
        <dbReference type="ARBA" id="ARBA00022741"/>
    </source>
</evidence>
<dbReference type="EMBL" id="BSXT01002052">
    <property type="protein sequence ID" value="GMF46873.1"/>
    <property type="molecule type" value="Genomic_DNA"/>
</dbReference>
<evidence type="ECO:0000259" key="9">
    <source>
        <dbReference type="PROSITE" id="PS50893"/>
    </source>
</evidence>
<dbReference type="GO" id="GO:0140359">
    <property type="term" value="F:ABC-type transporter activity"/>
    <property type="evidence" value="ECO:0007669"/>
    <property type="project" value="InterPro"/>
</dbReference>
<reference evidence="10" key="1">
    <citation type="submission" date="2023-04" db="EMBL/GenBank/DDBJ databases">
        <title>Phytophthora fragariaefolia NBRC 109709.</title>
        <authorList>
            <person name="Ichikawa N."/>
            <person name="Sato H."/>
            <person name="Tonouchi N."/>
        </authorList>
    </citation>
    <scope>NUCLEOTIDE SEQUENCE</scope>
    <source>
        <strain evidence="10">NBRC 109709</strain>
    </source>
</reference>
<evidence type="ECO:0000256" key="8">
    <source>
        <dbReference type="SAM" id="Phobius"/>
    </source>
</evidence>
<keyword evidence="2" id="KW-0813">Transport</keyword>
<evidence type="ECO:0000256" key="5">
    <source>
        <dbReference type="ARBA" id="ARBA00022840"/>
    </source>
</evidence>
<dbReference type="Pfam" id="PF06422">
    <property type="entry name" value="PDR_CDR"/>
    <property type="match status" value="1"/>
</dbReference>
<dbReference type="GO" id="GO:0016020">
    <property type="term" value="C:membrane"/>
    <property type="evidence" value="ECO:0007669"/>
    <property type="project" value="UniProtKB-SubCell"/>
</dbReference>
<evidence type="ECO:0000256" key="7">
    <source>
        <dbReference type="ARBA" id="ARBA00023136"/>
    </source>
</evidence>
<evidence type="ECO:0000256" key="2">
    <source>
        <dbReference type="ARBA" id="ARBA00022448"/>
    </source>
</evidence>
<name>A0A9W6XWN4_9STRA</name>
<feature type="transmembrane region" description="Helical" evidence="8">
    <location>
        <begin position="450"/>
        <end position="477"/>
    </location>
</feature>
<accession>A0A9W6XWN4</accession>
<keyword evidence="5" id="KW-0067">ATP-binding</keyword>
<dbReference type="InterPro" id="IPR003439">
    <property type="entry name" value="ABC_transporter-like_ATP-bd"/>
</dbReference>
<feature type="transmembrane region" description="Helical" evidence="8">
    <location>
        <begin position="524"/>
        <end position="547"/>
    </location>
</feature>
<keyword evidence="11" id="KW-1185">Reference proteome</keyword>
<protein>
    <submittedName>
        <fullName evidence="10">Unnamed protein product</fullName>
    </submittedName>
</protein>
<feature type="transmembrane region" description="Helical" evidence="8">
    <location>
        <begin position="617"/>
        <end position="638"/>
    </location>
</feature>
<keyword evidence="4" id="KW-0547">Nucleotide-binding</keyword>
<dbReference type="OrthoDB" id="66620at2759"/>
<dbReference type="InterPro" id="IPR003593">
    <property type="entry name" value="AAA+_ATPase"/>
</dbReference>
<organism evidence="10 11">
    <name type="scientific">Phytophthora fragariaefolia</name>
    <dbReference type="NCBI Taxonomy" id="1490495"/>
    <lineage>
        <taxon>Eukaryota</taxon>
        <taxon>Sar</taxon>
        <taxon>Stramenopiles</taxon>
        <taxon>Oomycota</taxon>
        <taxon>Peronosporomycetes</taxon>
        <taxon>Peronosporales</taxon>
        <taxon>Peronosporaceae</taxon>
        <taxon>Phytophthora</taxon>
    </lineage>
</organism>
<feature type="transmembrane region" description="Helical" evidence="8">
    <location>
        <begin position="378"/>
        <end position="396"/>
    </location>
</feature>
<dbReference type="Pfam" id="PF01061">
    <property type="entry name" value="ABC2_membrane"/>
    <property type="match status" value="1"/>
</dbReference>
<dbReference type="FunFam" id="3.40.50.300:FF:000289">
    <property type="entry name" value="ABC transporter G family member 31"/>
    <property type="match status" value="1"/>
</dbReference>
<feature type="transmembrane region" description="Helical" evidence="8">
    <location>
        <begin position="489"/>
        <end position="512"/>
    </location>
</feature>
<evidence type="ECO:0000256" key="6">
    <source>
        <dbReference type="ARBA" id="ARBA00022989"/>
    </source>
</evidence>
<evidence type="ECO:0000313" key="10">
    <source>
        <dbReference type="EMBL" id="GMF46873.1"/>
    </source>
</evidence>
<dbReference type="SMART" id="SM00382">
    <property type="entry name" value="AAA"/>
    <property type="match status" value="1"/>
</dbReference>
<dbReference type="InterPro" id="IPR013525">
    <property type="entry name" value="ABC2_TM"/>
</dbReference>
<feature type="domain" description="ABC transporter" evidence="9">
    <location>
        <begin position="39"/>
        <end position="280"/>
    </location>
</feature>
<dbReference type="Pfam" id="PF00005">
    <property type="entry name" value="ABC_tran"/>
    <property type="match status" value="1"/>
</dbReference>
<dbReference type="Gene3D" id="3.40.50.300">
    <property type="entry name" value="P-loop containing nucleotide triphosphate hydrolases"/>
    <property type="match status" value="1"/>
</dbReference>
<comment type="subcellular location">
    <subcellularLocation>
        <location evidence="1">Membrane</location>
        <topology evidence="1">Multi-pass membrane protein</topology>
    </subcellularLocation>
</comment>
<dbReference type="InterPro" id="IPR010929">
    <property type="entry name" value="PDR_CDR_ABC"/>
</dbReference>
<keyword evidence="3 8" id="KW-0812">Transmembrane</keyword>
<dbReference type="Proteomes" id="UP001165121">
    <property type="component" value="Unassembled WGS sequence"/>
</dbReference>
<dbReference type="GO" id="GO:0016887">
    <property type="term" value="F:ATP hydrolysis activity"/>
    <property type="evidence" value="ECO:0007669"/>
    <property type="project" value="InterPro"/>
</dbReference>
<dbReference type="SUPFAM" id="SSF52540">
    <property type="entry name" value="P-loop containing nucleoside triphosphate hydrolases"/>
    <property type="match status" value="1"/>
</dbReference>
<dbReference type="InterPro" id="IPR027417">
    <property type="entry name" value="P-loop_NTPase"/>
</dbReference>